<sequence length="278" mass="32239">MRMKLDNFKSAVIVMAHPDDEVLWASSILSTARKVVLCYGEAPNDPLTTEGRQTVFDDFPLSNALSLEIPESHCYDSTHWREPVETGYGVRCGRNKVVYKKNFHLLVKALEAHIEDGDLVVTHNPWGEYGHEEHIQVFRAVAHLRKRRNIRLFVSSYASDRVLYFMERNTPRIGTASDLLPTDKKLGEKLMRHYQDHNCWTWEDGYQWPDYECFYEVVDPDTALRSDKLTMSSMPVNVIWLDEQSPTYSNALRATKKRLVGRLRDFLQRIGNKSVSRS</sequence>
<accession>A0A2S3UYP4</accession>
<dbReference type="InterPro" id="IPR024078">
    <property type="entry name" value="LmbE-like_dom_sf"/>
</dbReference>
<dbReference type="Gene3D" id="3.40.50.10320">
    <property type="entry name" value="LmbE-like"/>
    <property type="match status" value="1"/>
</dbReference>
<dbReference type="EMBL" id="PPCN01000002">
    <property type="protein sequence ID" value="POF32730.1"/>
    <property type="molecule type" value="Genomic_DNA"/>
</dbReference>
<protein>
    <recommendedName>
        <fullName evidence="3">GlcNAc-PI de-N-acetylase</fullName>
    </recommendedName>
</protein>
<name>A0A2S3UYP4_9HYPH</name>
<dbReference type="SUPFAM" id="SSF102588">
    <property type="entry name" value="LmbE-like"/>
    <property type="match status" value="1"/>
</dbReference>
<evidence type="ECO:0000313" key="2">
    <source>
        <dbReference type="Proteomes" id="UP000236959"/>
    </source>
</evidence>
<keyword evidence="2" id="KW-1185">Reference proteome</keyword>
<reference evidence="1 2" key="1">
    <citation type="submission" date="2018-01" db="EMBL/GenBank/DDBJ databases">
        <title>Genomic Encyclopedia of Archaeal and Bacterial Type Strains, Phase II (KMG-II): from individual species to whole genera.</title>
        <authorList>
            <person name="Goeker M."/>
        </authorList>
    </citation>
    <scope>NUCLEOTIDE SEQUENCE [LARGE SCALE GENOMIC DNA]</scope>
    <source>
        <strain evidence="1 2">DSM 17023</strain>
    </source>
</reference>
<comment type="caution">
    <text evidence="1">The sequence shown here is derived from an EMBL/GenBank/DDBJ whole genome shotgun (WGS) entry which is preliminary data.</text>
</comment>
<dbReference type="Proteomes" id="UP000236959">
    <property type="component" value="Unassembled WGS sequence"/>
</dbReference>
<evidence type="ECO:0000313" key="1">
    <source>
        <dbReference type="EMBL" id="POF32730.1"/>
    </source>
</evidence>
<evidence type="ECO:0008006" key="3">
    <source>
        <dbReference type="Google" id="ProtNLM"/>
    </source>
</evidence>
<gene>
    <name evidence="1" type="ORF">CLV41_102134</name>
</gene>
<dbReference type="AlphaFoldDB" id="A0A2S3UYP4"/>
<organism evidence="1 2">
    <name type="scientific">Roseibium marinum</name>
    <dbReference type="NCBI Taxonomy" id="281252"/>
    <lineage>
        <taxon>Bacteria</taxon>
        <taxon>Pseudomonadati</taxon>
        <taxon>Pseudomonadota</taxon>
        <taxon>Alphaproteobacteria</taxon>
        <taxon>Hyphomicrobiales</taxon>
        <taxon>Stappiaceae</taxon>
        <taxon>Roseibium</taxon>
    </lineage>
</organism>
<proteinExistence type="predicted"/>